<name>A0A369I719_9BACT</name>
<protein>
    <submittedName>
        <fullName evidence="1">Uncharacterized protein</fullName>
    </submittedName>
</protein>
<keyword evidence="2" id="KW-1185">Reference proteome</keyword>
<organism evidence="1 2">
    <name type="scientific">Runella aurantiaca</name>
    <dbReference type="NCBI Taxonomy" id="2282308"/>
    <lineage>
        <taxon>Bacteria</taxon>
        <taxon>Pseudomonadati</taxon>
        <taxon>Bacteroidota</taxon>
        <taxon>Cytophagia</taxon>
        <taxon>Cytophagales</taxon>
        <taxon>Spirosomataceae</taxon>
        <taxon>Runella</taxon>
    </lineage>
</organism>
<dbReference type="Proteomes" id="UP000253141">
    <property type="component" value="Unassembled WGS sequence"/>
</dbReference>
<accession>A0A369I719</accession>
<proteinExistence type="predicted"/>
<comment type="caution">
    <text evidence="1">The sequence shown here is derived from an EMBL/GenBank/DDBJ whole genome shotgun (WGS) entry which is preliminary data.</text>
</comment>
<dbReference type="AlphaFoldDB" id="A0A369I719"/>
<evidence type="ECO:0000313" key="2">
    <source>
        <dbReference type="Proteomes" id="UP000253141"/>
    </source>
</evidence>
<dbReference type="EMBL" id="QPIW01000017">
    <property type="protein sequence ID" value="RDB04287.1"/>
    <property type="molecule type" value="Genomic_DNA"/>
</dbReference>
<evidence type="ECO:0000313" key="1">
    <source>
        <dbReference type="EMBL" id="RDB04287.1"/>
    </source>
</evidence>
<reference evidence="1 2" key="1">
    <citation type="submission" date="2018-07" db="EMBL/GenBank/DDBJ databases">
        <title>Genome analysis of Runella aurantiaca.</title>
        <authorList>
            <person name="Yang X."/>
        </authorList>
    </citation>
    <scope>NUCLEOTIDE SEQUENCE [LARGE SCALE GENOMIC DNA]</scope>
    <source>
        <strain evidence="1 2">YX9</strain>
    </source>
</reference>
<sequence length="67" mass="7949">MLNPTNNFEEFFINDSAVIFIRFFSYKIQDTFHGKTSCKWVIFLMLTAKVEKQKRGTSQRPFFAFVS</sequence>
<gene>
    <name evidence="1" type="ORF">DVG78_18980</name>
</gene>